<dbReference type="InterPro" id="IPR020046">
    <property type="entry name" value="5-3_exonucl_a-hlix_arch_N"/>
</dbReference>
<evidence type="ECO:0000259" key="7">
    <source>
        <dbReference type="SMART" id="SM00475"/>
    </source>
</evidence>
<dbReference type="GO" id="GO:0003677">
    <property type="term" value="F:DNA binding"/>
    <property type="evidence" value="ECO:0007669"/>
    <property type="project" value="UniProtKB-KW"/>
</dbReference>
<evidence type="ECO:0000256" key="4">
    <source>
        <dbReference type="ARBA" id="ARBA00023125"/>
    </source>
</evidence>
<dbReference type="EMBL" id="CP087164">
    <property type="protein sequence ID" value="UGS39210.1"/>
    <property type="molecule type" value="Genomic_DNA"/>
</dbReference>
<dbReference type="CDD" id="cd09898">
    <property type="entry name" value="H3TH_53EXO"/>
    <property type="match status" value="1"/>
</dbReference>
<keyword evidence="3" id="KW-0269">Exonuclease</keyword>
<dbReference type="Pfam" id="PF02739">
    <property type="entry name" value="5_3_exonuc_N"/>
    <property type="match status" value="1"/>
</dbReference>
<evidence type="ECO:0000256" key="2">
    <source>
        <dbReference type="ARBA" id="ARBA00022801"/>
    </source>
</evidence>
<sequence length="297" mass="32170">MLPRMADAPLLAVDGPSLIYRAFFALPDSITDSDGHPVNALLGMANLILQAVEQHEPRAVVLCWGAEAAVYRVELLPEYHADRPEVPEDLARQLEWAGAFFGAFGWHSLVHDTLEADDLLGSLATVEVEAGGRALLFTGDRDMFQCVNDRVAVLWPGGGRTGPELVDERGVRKRYGIGPELVPDFIALRGDPSDSIPGGRGIGEKTAKELLLNYGTLEGAMANAVRERPRVQAALRDQAEELRAFKEIATLVHVPVERPPDEPTRWAAAAAAARERGMNRLAERLEGKADGGAAQES</sequence>
<accession>A0A9E7C358</accession>
<keyword evidence="9" id="KW-1185">Reference proteome</keyword>
<dbReference type="GO" id="GO:0016779">
    <property type="term" value="F:nucleotidyltransferase activity"/>
    <property type="evidence" value="ECO:0007669"/>
    <property type="project" value="UniProtKB-KW"/>
</dbReference>
<keyword evidence="4" id="KW-0238">DNA-binding</keyword>
<feature type="domain" description="5'-3' exonuclease" evidence="7">
    <location>
        <begin position="8"/>
        <end position="267"/>
    </location>
</feature>
<evidence type="ECO:0000256" key="3">
    <source>
        <dbReference type="ARBA" id="ARBA00022839"/>
    </source>
</evidence>
<dbReference type="GO" id="GO:0008409">
    <property type="term" value="F:5'-3' exonuclease activity"/>
    <property type="evidence" value="ECO:0007669"/>
    <property type="project" value="InterPro"/>
</dbReference>
<dbReference type="Pfam" id="PF01367">
    <property type="entry name" value="5_3_exonuc"/>
    <property type="match status" value="1"/>
</dbReference>
<keyword evidence="8" id="KW-0548">Nucleotidyltransferase</keyword>
<dbReference type="GO" id="GO:0017108">
    <property type="term" value="F:5'-flap endonuclease activity"/>
    <property type="evidence" value="ECO:0007669"/>
    <property type="project" value="InterPro"/>
</dbReference>
<dbReference type="AlphaFoldDB" id="A0A9E7C358"/>
<evidence type="ECO:0000313" key="9">
    <source>
        <dbReference type="Proteomes" id="UP001162834"/>
    </source>
</evidence>
<dbReference type="PANTHER" id="PTHR42646:SF2">
    <property type="entry name" value="5'-3' EXONUCLEASE FAMILY PROTEIN"/>
    <property type="match status" value="1"/>
</dbReference>
<comment type="function">
    <text evidence="5">5'-3' exonuclease acting preferentially on double-stranded DNA.</text>
</comment>
<dbReference type="InterPro" id="IPR036279">
    <property type="entry name" value="5-3_exonuclease_C_sf"/>
</dbReference>
<dbReference type="InterPro" id="IPR002421">
    <property type="entry name" value="5-3_exonuclease"/>
</dbReference>
<dbReference type="InterPro" id="IPR020045">
    <property type="entry name" value="DNA_polI_H3TH"/>
</dbReference>
<proteinExistence type="predicted"/>
<name>A0A9E7C358_9ACTN</name>
<dbReference type="InterPro" id="IPR038969">
    <property type="entry name" value="FEN"/>
</dbReference>
<dbReference type="SUPFAM" id="SSF47807">
    <property type="entry name" value="5' to 3' exonuclease, C-terminal subdomain"/>
    <property type="match status" value="1"/>
</dbReference>
<evidence type="ECO:0000256" key="1">
    <source>
        <dbReference type="ARBA" id="ARBA00022722"/>
    </source>
</evidence>
<dbReference type="SUPFAM" id="SSF88723">
    <property type="entry name" value="PIN domain-like"/>
    <property type="match status" value="1"/>
</dbReference>
<evidence type="ECO:0000256" key="5">
    <source>
        <dbReference type="ARBA" id="ARBA00049957"/>
    </source>
</evidence>
<dbReference type="KEGG" id="sbae:DSM104329_05642"/>
<organism evidence="8 9">
    <name type="scientific">Capillimicrobium parvum</name>
    <dbReference type="NCBI Taxonomy" id="2884022"/>
    <lineage>
        <taxon>Bacteria</taxon>
        <taxon>Bacillati</taxon>
        <taxon>Actinomycetota</taxon>
        <taxon>Thermoleophilia</taxon>
        <taxon>Solirubrobacterales</taxon>
        <taxon>Capillimicrobiaceae</taxon>
        <taxon>Capillimicrobium</taxon>
    </lineage>
</organism>
<dbReference type="Gene3D" id="3.40.50.1010">
    <property type="entry name" value="5'-nuclease"/>
    <property type="match status" value="1"/>
</dbReference>
<reference evidence="8" key="1">
    <citation type="journal article" date="2022" name="Int. J. Syst. Evol. Microbiol.">
        <title>Pseudomonas aegrilactucae sp. nov. and Pseudomonas morbosilactucae sp. nov., pathogens causing bacterial rot of lettuce in Japan.</title>
        <authorList>
            <person name="Sawada H."/>
            <person name="Fujikawa T."/>
            <person name="Satou M."/>
        </authorList>
    </citation>
    <scope>NUCLEOTIDE SEQUENCE</scope>
    <source>
        <strain evidence="8">0166_1</strain>
    </source>
</reference>
<protein>
    <recommendedName>
        <fullName evidence="6">5'-3' exonuclease</fullName>
    </recommendedName>
</protein>
<keyword evidence="1" id="KW-0540">Nuclease</keyword>
<dbReference type="SMART" id="SM00279">
    <property type="entry name" value="HhH2"/>
    <property type="match status" value="1"/>
</dbReference>
<evidence type="ECO:0000313" key="8">
    <source>
        <dbReference type="EMBL" id="UGS39210.1"/>
    </source>
</evidence>
<dbReference type="SMART" id="SM00475">
    <property type="entry name" value="53EXOc"/>
    <property type="match status" value="1"/>
</dbReference>
<dbReference type="CDD" id="cd09859">
    <property type="entry name" value="PIN_53EXO"/>
    <property type="match status" value="1"/>
</dbReference>
<dbReference type="InterPro" id="IPR029060">
    <property type="entry name" value="PIN-like_dom_sf"/>
</dbReference>
<dbReference type="GO" id="GO:0033567">
    <property type="term" value="P:DNA replication, Okazaki fragment processing"/>
    <property type="evidence" value="ECO:0007669"/>
    <property type="project" value="InterPro"/>
</dbReference>
<dbReference type="Gene3D" id="1.10.150.20">
    <property type="entry name" value="5' to 3' exonuclease, C-terminal subdomain"/>
    <property type="match status" value="1"/>
</dbReference>
<dbReference type="Proteomes" id="UP001162834">
    <property type="component" value="Chromosome"/>
</dbReference>
<evidence type="ECO:0000256" key="6">
    <source>
        <dbReference type="ARBA" id="ARBA00050026"/>
    </source>
</evidence>
<keyword evidence="2" id="KW-0378">Hydrolase</keyword>
<keyword evidence="8" id="KW-0808">Transferase</keyword>
<gene>
    <name evidence="8" type="primary">polA_2</name>
    <name evidence="8" type="ORF">DSM104329_05642</name>
</gene>
<dbReference type="InterPro" id="IPR008918">
    <property type="entry name" value="HhH2"/>
</dbReference>
<dbReference type="PANTHER" id="PTHR42646">
    <property type="entry name" value="FLAP ENDONUCLEASE XNI"/>
    <property type="match status" value="1"/>
</dbReference>